<dbReference type="Gene3D" id="3.90.226.10">
    <property type="entry name" value="2-enoyl-CoA Hydratase, Chain A, domain 1"/>
    <property type="match status" value="1"/>
</dbReference>
<dbReference type="Gene3D" id="1.10.12.10">
    <property type="entry name" value="Lyase 2-enoyl-coa Hydratase, Chain A, domain 2"/>
    <property type="match status" value="1"/>
</dbReference>
<dbReference type="SUPFAM" id="SSF52096">
    <property type="entry name" value="ClpP/crotonase"/>
    <property type="match status" value="1"/>
</dbReference>
<dbReference type="Pfam" id="PF00378">
    <property type="entry name" value="ECH_1"/>
    <property type="match status" value="1"/>
</dbReference>
<dbReference type="CDD" id="cd06558">
    <property type="entry name" value="crotonase-like"/>
    <property type="match status" value="1"/>
</dbReference>
<sequence length="258" mass="27728">MNYTDIQYEIKQGIGYITLYGPKKLNLLTRESIAHLAQILSTCREDKHCRAVILTGSGEKAFSAGANIDIFSETGQEAVKAIDWSVYGQEAFGILRKLGKPSIAAVNGLALGGGFEIALSCTFRLASQNAKLGLTEITLGFLPGWGGTQLLTRLVGKTAAMELILSGDIIDAETAYRLGIVSEVVPRENLISRCETLVNRIIKNSAIAVKNGMEAVEYAADLSLNQGLLLESKLAGISCATEESKERVTAFLEKRAGK</sequence>
<reference evidence="3" key="1">
    <citation type="journal article" date="2009" name="FEMS Microbiol. Lett.">
        <title>Identification of the Electron Transfer Flavoprotein as an Upregulated Enzyme in the Benzoate Utilization of Desulfotignum balticum.</title>
        <authorList>
            <person name="Habe H."/>
            <person name="Kobuna A."/>
            <person name="Hosoda A."/>
            <person name="Kosaka T."/>
            <person name="Endoh T."/>
            <person name="Tamura H."/>
            <person name="Yamane H."/>
            <person name="Nojiri H."/>
            <person name="Omori T."/>
            <person name="Watanabe K."/>
        </authorList>
    </citation>
    <scope>NUCLEOTIDE SEQUENCE</scope>
    <source>
        <strain evidence="3">DSM 7044</strain>
    </source>
</reference>
<name>C4B7T4_9BACT</name>
<dbReference type="AlphaFoldDB" id="C4B7T4"/>
<dbReference type="InterPro" id="IPR014748">
    <property type="entry name" value="Enoyl-CoA_hydra_C"/>
</dbReference>
<dbReference type="GO" id="GO:0016853">
    <property type="term" value="F:isomerase activity"/>
    <property type="evidence" value="ECO:0007669"/>
    <property type="project" value="UniProtKB-KW"/>
</dbReference>
<keyword evidence="3" id="KW-0413">Isomerase</keyword>
<dbReference type="InterPro" id="IPR029045">
    <property type="entry name" value="ClpP/crotonase-like_dom_sf"/>
</dbReference>
<comment type="similarity">
    <text evidence="1">Belongs to the enoyl-CoA hydratase/isomerase family.</text>
</comment>
<keyword evidence="2" id="KW-0456">Lyase</keyword>
<dbReference type="EMBL" id="AB471639">
    <property type="protein sequence ID" value="BAH60916.1"/>
    <property type="molecule type" value="Genomic_DNA"/>
</dbReference>
<dbReference type="FunFam" id="3.90.226.10:FF:000009">
    <property type="entry name" value="Carnitinyl-CoA dehydratase"/>
    <property type="match status" value="1"/>
</dbReference>
<dbReference type="PANTHER" id="PTHR11941">
    <property type="entry name" value="ENOYL-COA HYDRATASE-RELATED"/>
    <property type="match status" value="1"/>
</dbReference>
<accession>C4B7T4</accession>
<gene>
    <name evidence="3" type="primary">ORF26</name>
</gene>
<evidence type="ECO:0000313" key="3">
    <source>
        <dbReference type="EMBL" id="BAH60916.1"/>
    </source>
</evidence>
<organism evidence="3">
    <name type="scientific">Desulfotignum balticum</name>
    <dbReference type="NCBI Taxonomy" id="115781"/>
    <lineage>
        <taxon>Bacteria</taxon>
        <taxon>Pseudomonadati</taxon>
        <taxon>Thermodesulfobacteriota</taxon>
        <taxon>Desulfobacteria</taxon>
        <taxon>Desulfobacterales</taxon>
        <taxon>Desulfobacteraceae</taxon>
        <taxon>Desulfotignum</taxon>
    </lineage>
</organism>
<protein>
    <submittedName>
        <fullName evidence="3">Putative enoyl-CoA hydratase/isomerase</fullName>
    </submittedName>
</protein>
<dbReference type="InterPro" id="IPR001753">
    <property type="entry name" value="Enoyl-CoA_hydra/iso"/>
</dbReference>
<evidence type="ECO:0000256" key="2">
    <source>
        <dbReference type="ARBA" id="ARBA00023239"/>
    </source>
</evidence>
<proteinExistence type="inferred from homology"/>
<dbReference type="GO" id="GO:0006635">
    <property type="term" value="P:fatty acid beta-oxidation"/>
    <property type="evidence" value="ECO:0007669"/>
    <property type="project" value="TreeGrafter"/>
</dbReference>
<dbReference type="GO" id="GO:0016829">
    <property type="term" value="F:lyase activity"/>
    <property type="evidence" value="ECO:0007669"/>
    <property type="project" value="UniProtKB-KW"/>
</dbReference>
<dbReference type="PANTHER" id="PTHR11941:SF54">
    <property type="entry name" value="ENOYL-COA HYDRATASE, MITOCHONDRIAL"/>
    <property type="match status" value="1"/>
</dbReference>
<evidence type="ECO:0000256" key="1">
    <source>
        <dbReference type="ARBA" id="ARBA00005254"/>
    </source>
</evidence>